<organism evidence="2 3">
    <name type="scientific">Aeromicrobium alkaliterrae</name>
    <dbReference type="NCBI Taxonomy" id="302168"/>
    <lineage>
        <taxon>Bacteria</taxon>
        <taxon>Bacillati</taxon>
        <taxon>Actinomycetota</taxon>
        <taxon>Actinomycetes</taxon>
        <taxon>Propionibacteriales</taxon>
        <taxon>Nocardioidaceae</taxon>
        <taxon>Aeromicrobium</taxon>
    </lineage>
</organism>
<evidence type="ECO:0000313" key="3">
    <source>
        <dbReference type="Proteomes" id="UP001501057"/>
    </source>
</evidence>
<feature type="compositionally biased region" description="Acidic residues" evidence="1">
    <location>
        <begin position="9"/>
        <end position="25"/>
    </location>
</feature>
<dbReference type="Proteomes" id="UP001501057">
    <property type="component" value="Unassembled WGS sequence"/>
</dbReference>
<reference evidence="2 3" key="1">
    <citation type="journal article" date="2019" name="Int. J. Syst. Evol. Microbiol.">
        <title>The Global Catalogue of Microorganisms (GCM) 10K type strain sequencing project: providing services to taxonomists for standard genome sequencing and annotation.</title>
        <authorList>
            <consortium name="The Broad Institute Genomics Platform"/>
            <consortium name="The Broad Institute Genome Sequencing Center for Infectious Disease"/>
            <person name="Wu L."/>
            <person name="Ma J."/>
        </authorList>
    </citation>
    <scope>NUCLEOTIDE SEQUENCE [LARGE SCALE GENOMIC DNA]</scope>
    <source>
        <strain evidence="2 3">JCM 13518</strain>
    </source>
</reference>
<keyword evidence="3" id="KW-1185">Reference proteome</keyword>
<gene>
    <name evidence="2" type="ORF">GCM10009710_35760</name>
</gene>
<feature type="region of interest" description="Disordered" evidence="1">
    <location>
        <begin position="1"/>
        <end position="25"/>
    </location>
</feature>
<evidence type="ECO:0000256" key="1">
    <source>
        <dbReference type="SAM" id="MobiDB-lite"/>
    </source>
</evidence>
<proteinExistence type="predicted"/>
<evidence type="ECO:0000313" key="2">
    <source>
        <dbReference type="EMBL" id="GAA1752938.1"/>
    </source>
</evidence>
<protein>
    <recommendedName>
        <fullName evidence="4">FHA domain-containing protein</fullName>
    </recommendedName>
</protein>
<sequence length="261" mass="28481">MNDHRDVEHDDDLDDDLTSDDDTQDEVSRLTVEFCGEEYDIEVGDTFTIGREADLVVDEDNPYLHRQLVDLRHERGLWWITNVGSRLSLTVTGEAGTLQSVVGPGSQVPVVLPELAVLFTAGETTYEVNVHSEAPTFVVSPHQDLDQPAGDRTLGAVELTPTQFRLILALAEGSLRRAGTGISELPSNAKAAERLGWPITTFNRKLDNVCDKFSAAGVKGLRGGAGRLATNRRARLVEYAVAARIVRPEHLELLDEPGGDG</sequence>
<evidence type="ECO:0008006" key="4">
    <source>
        <dbReference type="Google" id="ProtNLM"/>
    </source>
</evidence>
<comment type="caution">
    <text evidence="2">The sequence shown here is derived from an EMBL/GenBank/DDBJ whole genome shotgun (WGS) entry which is preliminary data.</text>
</comment>
<name>A0ABN2KCE2_9ACTN</name>
<dbReference type="RefSeq" id="WP_344204065.1">
    <property type="nucleotide sequence ID" value="NZ_BAAAME010000010.1"/>
</dbReference>
<accession>A0ABN2KCE2</accession>
<dbReference type="EMBL" id="BAAAME010000010">
    <property type="protein sequence ID" value="GAA1752938.1"/>
    <property type="molecule type" value="Genomic_DNA"/>
</dbReference>